<keyword evidence="1" id="KW-0472">Membrane</keyword>
<dbReference type="RefSeq" id="WP_263371392.1">
    <property type="nucleotide sequence ID" value="NZ_JAGSYD010000003.1"/>
</dbReference>
<keyword evidence="1" id="KW-0812">Transmembrane</keyword>
<protein>
    <submittedName>
        <fullName evidence="2">Uncharacterized protein</fullName>
    </submittedName>
</protein>
<evidence type="ECO:0000313" key="2">
    <source>
        <dbReference type="EMBL" id="MFC6644992.1"/>
    </source>
</evidence>
<keyword evidence="1" id="KW-1133">Transmembrane helix</keyword>
<dbReference type="Proteomes" id="UP001596391">
    <property type="component" value="Unassembled WGS sequence"/>
</dbReference>
<accession>A0ABW1Z8Z4</accession>
<comment type="caution">
    <text evidence="2">The sequence shown here is derived from an EMBL/GenBank/DDBJ whole genome shotgun (WGS) entry which is preliminary data.</text>
</comment>
<gene>
    <name evidence="2" type="ORF">ACFQBQ_05170</name>
</gene>
<name>A0ABW1Z8Z4_9BACT</name>
<reference evidence="3" key="1">
    <citation type="journal article" date="2019" name="Int. J. Syst. Evol. Microbiol.">
        <title>The Global Catalogue of Microorganisms (GCM) 10K type strain sequencing project: providing services to taxonomists for standard genome sequencing and annotation.</title>
        <authorList>
            <consortium name="The Broad Institute Genomics Platform"/>
            <consortium name="The Broad Institute Genome Sequencing Center for Infectious Disease"/>
            <person name="Wu L."/>
            <person name="Ma J."/>
        </authorList>
    </citation>
    <scope>NUCLEOTIDE SEQUENCE [LARGE SCALE GENOMIC DNA]</scope>
    <source>
        <strain evidence="3">CGMCC 1.16026</strain>
    </source>
</reference>
<dbReference type="EMBL" id="JBHSWI010000001">
    <property type="protein sequence ID" value="MFC6644992.1"/>
    <property type="molecule type" value="Genomic_DNA"/>
</dbReference>
<proteinExistence type="predicted"/>
<sequence>MDIEQLPPNRPNFQRVLLLSAAALLLIFGVALYLLRTSGTELTPHHVATPSDATGPATSGS</sequence>
<organism evidence="2 3">
    <name type="scientific">Granulicella cerasi</name>
    <dbReference type="NCBI Taxonomy" id="741063"/>
    <lineage>
        <taxon>Bacteria</taxon>
        <taxon>Pseudomonadati</taxon>
        <taxon>Acidobacteriota</taxon>
        <taxon>Terriglobia</taxon>
        <taxon>Terriglobales</taxon>
        <taxon>Acidobacteriaceae</taxon>
        <taxon>Granulicella</taxon>
    </lineage>
</organism>
<evidence type="ECO:0000313" key="3">
    <source>
        <dbReference type="Proteomes" id="UP001596391"/>
    </source>
</evidence>
<evidence type="ECO:0000256" key="1">
    <source>
        <dbReference type="SAM" id="Phobius"/>
    </source>
</evidence>
<feature type="transmembrane region" description="Helical" evidence="1">
    <location>
        <begin position="16"/>
        <end position="35"/>
    </location>
</feature>
<keyword evidence="3" id="KW-1185">Reference proteome</keyword>